<dbReference type="NCBIfam" id="TIGR02532">
    <property type="entry name" value="IV_pilin_GFxxxE"/>
    <property type="match status" value="1"/>
</dbReference>
<evidence type="ECO:0000256" key="2">
    <source>
        <dbReference type="ARBA" id="ARBA00021539"/>
    </source>
</evidence>
<evidence type="ECO:0000313" key="4">
    <source>
        <dbReference type="Proteomes" id="UP000681594"/>
    </source>
</evidence>
<dbReference type="RefSeq" id="WP_209378774.1">
    <property type="nucleotide sequence ID" value="NZ_JAGIZB010000005.1"/>
</dbReference>
<sequence>MTRRGMSLVEVLVGLVLLGMVATLGFSSLHLVGQASQVTAADLAVTGAVQDLLRLRLAGVLPLVASGTAGRPAILFEGQPERMAFVAELPRRFGLAGPAVVELRAQEEGLRLFWRPLSGDAAGEGQAGRVLMDRIAGLRLRYFGSPRPADAAVWRESWSDASALPGAIEVSVQFHEQDARRWPPFVVVPRLAGRTGGAAE</sequence>
<accession>A0ABS4AC11</accession>
<dbReference type="InterPro" id="IPR010055">
    <property type="entry name" value="T2SS_protein-GspJ"/>
</dbReference>
<organism evidence="3 4">
    <name type="scientific">Pararoseomonas baculiformis</name>
    <dbReference type="NCBI Taxonomy" id="2820812"/>
    <lineage>
        <taxon>Bacteria</taxon>
        <taxon>Pseudomonadati</taxon>
        <taxon>Pseudomonadota</taxon>
        <taxon>Alphaproteobacteria</taxon>
        <taxon>Acetobacterales</taxon>
        <taxon>Acetobacteraceae</taxon>
        <taxon>Pararoseomonas</taxon>
    </lineage>
</organism>
<comment type="similarity">
    <text evidence="1">Belongs to the GSP J family.</text>
</comment>
<dbReference type="Pfam" id="PF07963">
    <property type="entry name" value="N_methyl"/>
    <property type="match status" value="1"/>
</dbReference>
<gene>
    <name evidence="3" type="ORF">J8J14_07100</name>
</gene>
<evidence type="ECO:0000256" key="1">
    <source>
        <dbReference type="ARBA" id="ARBA00011084"/>
    </source>
</evidence>
<dbReference type="PROSITE" id="PS00409">
    <property type="entry name" value="PROKAR_NTER_METHYL"/>
    <property type="match status" value="1"/>
</dbReference>
<comment type="caution">
    <text evidence="3">The sequence shown here is derived from an EMBL/GenBank/DDBJ whole genome shotgun (WGS) entry which is preliminary data.</text>
</comment>
<dbReference type="InterPro" id="IPR012902">
    <property type="entry name" value="N_methyl_site"/>
</dbReference>
<protein>
    <recommendedName>
        <fullName evidence="2">Type II secretion system protein J</fullName>
    </recommendedName>
</protein>
<dbReference type="Pfam" id="PF11612">
    <property type="entry name" value="T2SSJ"/>
    <property type="match status" value="1"/>
</dbReference>
<name>A0ABS4AC11_9PROT</name>
<evidence type="ECO:0000313" key="3">
    <source>
        <dbReference type="EMBL" id="MBP0444546.1"/>
    </source>
</evidence>
<dbReference type="Proteomes" id="UP000681594">
    <property type="component" value="Unassembled WGS sequence"/>
</dbReference>
<proteinExistence type="inferred from homology"/>
<keyword evidence="4" id="KW-1185">Reference proteome</keyword>
<dbReference type="SUPFAM" id="SSF54523">
    <property type="entry name" value="Pili subunits"/>
    <property type="match status" value="1"/>
</dbReference>
<dbReference type="InterPro" id="IPR045584">
    <property type="entry name" value="Pilin-like"/>
</dbReference>
<dbReference type="EMBL" id="JAGIZB010000005">
    <property type="protein sequence ID" value="MBP0444546.1"/>
    <property type="molecule type" value="Genomic_DNA"/>
</dbReference>
<reference evidence="3 4" key="1">
    <citation type="submission" date="2021-03" db="EMBL/GenBank/DDBJ databases">
        <authorList>
            <person name="So Y."/>
        </authorList>
    </citation>
    <scope>NUCLEOTIDE SEQUENCE [LARGE SCALE GENOMIC DNA]</scope>
    <source>
        <strain evidence="3 4">SSH11</strain>
    </source>
</reference>